<dbReference type="GO" id="GO:0004497">
    <property type="term" value="F:monooxygenase activity"/>
    <property type="evidence" value="ECO:0007669"/>
    <property type="project" value="UniProtKB-KW"/>
</dbReference>
<accession>A0A151RCH2</accession>
<dbReference type="GO" id="GO:0005506">
    <property type="term" value="F:iron ion binding"/>
    <property type="evidence" value="ECO:0007669"/>
    <property type="project" value="InterPro"/>
</dbReference>
<evidence type="ECO:0000256" key="9">
    <source>
        <dbReference type="ARBA" id="ARBA00023136"/>
    </source>
</evidence>
<dbReference type="Pfam" id="PF00067">
    <property type="entry name" value="p450"/>
    <property type="match status" value="2"/>
</dbReference>
<evidence type="ECO:0000256" key="8">
    <source>
        <dbReference type="ARBA" id="ARBA00023033"/>
    </source>
</evidence>
<dbReference type="InterPro" id="IPR017972">
    <property type="entry name" value="Cyt_P450_CS"/>
</dbReference>
<comment type="cofactor">
    <cofactor evidence="1 10">
        <name>heme</name>
        <dbReference type="ChEBI" id="CHEBI:30413"/>
    </cofactor>
</comment>
<keyword evidence="8" id="KW-0503">Monooxygenase</keyword>
<dbReference type="Gramene" id="C.cajan_35499.t">
    <property type="protein sequence ID" value="C.cajan_35499.t"/>
    <property type="gene ID" value="C.cajan_35499"/>
</dbReference>
<evidence type="ECO:0000313" key="12">
    <source>
        <dbReference type="Proteomes" id="UP000075243"/>
    </source>
</evidence>
<keyword evidence="5 10" id="KW-0479">Metal-binding</keyword>
<evidence type="ECO:0000313" key="11">
    <source>
        <dbReference type="EMBL" id="KYP40173.1"/>
    </source>
</evidence>
<comment type="similarity">
    <text evidence="3">Belongs to the cytochrome P450 family.</text>
</comment>
<gene>
    <name evidence="11" type="ORF">KK1_038507</name>
</gene>
<evidence type="ECO:0000256" key="5">
    <source>
        <dbReference type="ARBA" id="ARBA00022723"/>
    </source>
</evidence>
<evidence type="ECO:0000256" key="4">
    <source>
        <dbReference type="ARBA" id="ARBA00022617"/>
    </source>
</evidence>
<dbReference type="InterPro" id="IPR002401">
    <property type="entry name" value="Cyt_P450_E_grp-I"/>
</dbReference>
<dbReference type="EMBL" id="KQ483853">
    <property type="protein sequence ID" value="KYP40173.1"/>
    <property type="molecule type" value="Genomic_DNA"/>
</dbReference>
<dbReference type="GO" id="GO:0020037">
    <property type="term" value="F:heme binding"/>
    <property type="evidence" value="ECO:0007669"/>
    <property type="project" value="InterPro"/>
</dbReference>
<dbReference type="GO" id="GO:0016020">
    <property type="term" value="C:membrane"/>
    <property type="evidence" value="ECO:0007669"/>
    <property type="project" value="UniProtKB-SubCell"/>
</dbReference>
<keyword evidence="12" id="KW-1185">Reference proteome</keyword>
<dbReference type="PANTHER" id="PTHR47943:SF9">
    <property type="entry name" value="CYTOCHROME P450"/>
    <property type="match status" value="1"/>
</dbReference>
<dbReference type="PROSITE" id="PS00086">
    <property type="entry name" value="CYTOCHROME_P450"/>
    <property type="match status" value="2"/>
</dbReference>
<dbReference type="FunFam" id="1.10.630.10:FF:000126">
    <property type="entry name" value="Predicted protein"/>
    <property type="match status" value="1"/>
</dbReference>
<reference evidence="11" key="1">
    <citation type="journal article" date="2012" name="Nat. Biotechnol.">
        <title>Draft genome sequence of pigeonpea (Cajanus cajan), an orphan legume crop of resource-poor farmers.</title>
        <authorList>
            <person name="Varshney R.K."/>
            <person name="Chen W."/>
            <person name="Li Y."/>
            <person name="Bharti A.K."/>
            <person name="Saxena R.K."/>
            <person name="Schlueter J.A."/>
            <person name="Donoghue M.T."/>
            <person name="Azam S."/>
            <person name="Fan G."/>
            <person name="Whaley A.M."/>
            <person name="Farmer A.D."/>
            <person name="Sheridan J."/>
            <person name="Iwata A."/>
            <person name="Tuteja R."/>
            <person name="Penmetsa R.V."/>
            <person name="Wu W."/>
            <person name="Upadhyaya H.D."/>
            <person name="Yang S.P."/>
            <person name="Shah T."/>
            <person name="Saxena K.B."/>
            <person name="Michael T."/>
            <person name="McCombie W.R."/>
            <person name="Yang B."/>
            <person name="Zhang G."/>
            <person name="Yang H."/>
            <person name="Wang J."/>
            <person name="Spillane C."/>
            <person name="Cook D.R."/>
            <person name="May G.D."/>
            <person name="Xu X."/>
            <person name="Jackson S.A."/>
        </authorList>
    </citation>
    <scope>NUCLEOTIDE SEQUENCE [LARGE SCALE GENOMIC DNA]</scope>
</reference>
<evidence type="ECO:0000256" key="10">
    <source>
        <dbReference type="PIRSR" id="PIRSR602401-1"/>
    </source>
</evidence>
<protein>
    <submittedName>
        <fullName evidence="11">Cytochrome P450 71A1</fullName>
    </submittedName>
</protein>
<name>A0A151RCH2_CAJCA</name>
<keyword evidence="4 10" id="KW-0349">Heme</keyword>
<comment type="subcellular location">
    <subcellularLocation>
        <location evidence="2">Membrane</location>
    </subcellularLocation>
</comment>
<dbReference type="InterPro" id="IPR036396">
    <property type="entry name" value="Cyt_P450_sf"/>
</dbReference>
<evidence type="ECO:0000256" key="3">
    <source>
        <dbReference type="ARBA" id="ARBA00010617"/>
    </source>
</evidence>
<dbReference type="InterPro" id="IPR001128">
    <property type="entry name" value="Cyt_P450"/>
</dbReference>
<dbReference type="CDD" id="cd11072">
    <property type="entry name" value="CYP71-like"/>
    <property type="match status" value="1"/>
</dbReference>
<dbReference type="PRINTS" id="PR00463">
    <property type="entry name" value="EP450I"/>
</dbReference>
<dbReference type="Proteomes" id="UP000075243">
    <property type="component" value="Unassembled WGS sequence"/>
</dbReference>
<dbReference type="SUPFAM" id="SSF48264">
    <property type="entry name" value="Cytochrome P450"/>
    <property type="match status" value="2"/>
</dbReference>
<evidence type="ECO:0000256" key="6">
    <source>
        <dbReference type="ARBA" id="ARBA00023002"/>
    </source>
</evidence>
<evidence type="ECO:0000256" key="1">
    <source>
        <dbReference type="ARBA" id="ARBA00001971"/>
    </source>
</evidence>
<dbReference type="FunFam" id="1.10.630.10:FF:000011">
    <property type="entry name" value="Cytochrome P450 83B1"/>
    <property type="match status" value="1"/>
</dbReference>
<dbReference type="AlphaFoldDB" id="A0A151RCH2"/>
<organism evidence="11 12">
    <name type="scientific">Cajanus cajan</name>
    <name type="common">Pigeon pea</name>
    <name type="synonym">Cajanus indicus</name>
    <dbReference type="NCBI Taxonomy" id="3821"/>
    <lineage>
        <taxon>Eukaryota</taxon>
        <taxon>Viridiplantae</taxon>
        <taxon>Streptophyta</taxon>
        <taxon>Embryophyta</taxon>
        <taxon>Tracheophyta</taxon>
        <taxon>Spermatophyta</taxon>
        <taxon>Magnoliopsida</taxon>
        <taxon>eudicotyledons</taxon>
        <taxon>Gunneridae</taxon>
        <taxon>Pentapetalae</taxon>
        <taxon>rosids</taxon>
        <taxon>fabids</taxon>
        <taxon>Fabales</taxon>
        <taxon>Fabaceae</taxon>
        <taxon>Papilionoideae</taxon>
        <taxon>50 kb inversion clade</taxon>
        <taxon>NPAAA clade</taxon>
        <taxon>indigoferoid/millettioid clade</taxon>
        <taxon>Phaseoleae</taxon>
        <taxon>Cajanus</taxon>
    </lineage>
</organism>
<dbReference type="PRINTS" id="PR00385">
    <property type="entry name" value="P450"/>
</dbReference>
<keyword evidence="6" id="KW-0560">Oxidoreductase</keyword>
<dbReference type="PANTHER" id="PTHR47943">
    <property type="entry name" value="CYTOCHROME P450 93A3-LIKE"/>
    <property type="match status" value="1"/>
</dbReference>
<keyword evidence="9" id="KW-0472">Membrane</keyword>
<feature type="binding site" description="axial binding residue" evidence="10">
    <location>
        <position position="378"/>
    </location>
    <ligand>
        <name>heme</name>
        <dbReference type="ChEBI" id="CHEBI:30413"/>
    </ligand>
    <ligandPart>
        <name>Fe</name>
        <dbReference type="ChEBI" id="CHEBI:18248"/>
    </ligandPart>
</feature>
<dbReference type="OMA" id="WHIANRH"/>
<proteinExistence type="inferred from homology"/>
<keyword evidence="7 10" id="KW-0408">Iron</keyword>
<dbReference type="Gene3D" id="1.10.630.10">
    <property type="entry name" value="Cytochrome P450"/>
    <property type="match status" value="2"/>
</dbReference>
<evidence type="ECO:0000256" key="2">
    <source>
        <dbReference type="ARBA" id="ARBA00004370"/>
    </source>
</evidence>
<dbReference type="GO" id="GO:0016705">
    <property type="term" value="F:oxidoreductase activity, acting on paired donors, with incorporation or reduction of molecular oxygen"/>
    <property type="evidence" value="ECO:0007669"/>
    <property type="project" value="InterPro"/>
</dbReference>
<sequence>MSLKLGQVPAIVITSPETAELFLKTHDIAFASRPKSISSKYISYGGKGLVFSEYGTYWRNMRKLCTLQLLVASKVEIFSPLRSEHLGEFVKSLQKRASSSEVVDLSDMVADLIENITFKMILGHSKDDRFDVKNLVREVLILIGTFNVSDYVPWVGVFDLQGLVRRMKKVSKEFDEMMELIIKEHEQSSDNDQNGQRQKDFLDIFLALMHQPIDPQDQQGPVIDKTNIKAILMTMIIAATDTSATTVEWAMSELLKYPRVMKKLQEELESAVGMNRKVEESDMENLPYLDLVVKETLRLHPVTPLLLPRECREDVTVDGYCIKKKSRIIVNAWAIGRDPKVWSDNVEVFYPERFVNNNIDIRGHDFQLIPFGSGRRGCPGIHLGLTTVKIVLAQLVHCFHWELPFGMSPDDLDMSEKFGLTMPRSKHLLENQHSTKSWKRNNRIFKRAHSFRKLWHIANRHSEIKKNLYLLTIVKIIRSSQLNAWNEENHDIIHKLKTKDKMLDTMIEEHQLSPTTQGHHKDFIHTLLSLKDQPIHPHDEHAHIINKRSIKGIVFDMIIGASETSSNVIEWAISELVRHPRVMENLQNELKNVVGINTMVDETDLTKLSYLDMVVKETLRLHPVVPLLAPHESMEDIVIEGYHIKKKSRIIINAWAIGRDPKAWSENAEMFYPERFLNSNIDFKGQDFQLIPFGSGRRSCPGIVMGLTIVKLILAQLVHCFNWELPYGMSHDELDMNEKFGLSMPRANHLLLIPTYRQLNETLVN</sequence>
<evidence type="ECO:0000256" key="7">
    <source>
        <dbReference type="ARBA" id="ARBA00023004"/>
    </source>
</evidence>